<proteinExistence type="predicted"/>
<dbReference type="Proteomes" id="UP000714275">
    <property type="component" value="Unassembled WGS sequence"/>
</dbReference>
<evidence type="ECO:0000313" key="3">
    <source>
        <dbReference type="Proteomes" id="UP000714275"/>
    </source>
</evidence>
<gene>
    <name evidence="2" type="ORF">EV702DRAFT_255458</name>
</gene>
<dbReference type="EMBL" id="JABBWD010000002">
    <property type="protein sequence ID" value="KAG1783365.1"/>
    <property type="molecule type" value="Genomic_DNA"/>
</dbReference>
<feature type="signal peptide" evidence="1">
    <location>
        <begin position="1"/>
        <end position="17"/>
    </location>
</feature>
<evidence type="ECO:0000256" key="1">
    <source>
        <dbReference type="SAM" id="SignalP"/>
    </source>
</evidence>
<accession>A0A9P7A828</accession>
<keyword evidence="3" id="KW-1185">Reference proteome</keyword>
<keyword evidence="1" id="KW-0732">Signal</keyword>
<organism evidence="2 3">
    <name type="scientific">Suillus placidus</name>
    <dbReference type="NCBI Taxonomy" id="48579"/>
    <lineage>
        <taxon>Eukaryota</taxon>
        <taxon>Fungi</taxon>
        <taxon>Dikarya</taxon>
        <taxon>Basidiomycota</taxon>
        <taxon>Agaricomycotina</taxon>
        <taxon>Agaricomycetes</taxon>
        <taxon>Agaricomycetidae</taxon>
        <taxon>Boletales</taxon>
        <taxon>Suillineae</taxon>
        <taxon>Suillaceae</taxon>
        <taxon>Suillus</taxon>
    </lineage>
</organism>
<dbReference type="OrthoDB" id="10507600at2759"/>
<comment type="caution">
    <text evidence="2">The sequence shown here is derived from an EMBL/GenBank/DDBJ whole genome shotgun (WGS) entry which is preliminary data.</text>
</comment>
<reference evidence="2" key="1">
    <citation type="journal article" date="2020" name="New Phytol.">
        <title>Comparative genomics reveals dynamic genome evolution in host specialist ectomycorrhizal fungi.</title>
        <authorList>
            <person name="Lofgren L.A."/>
            <person name="Nguyen N.H."/>
            <person name="Vilgalys R."/>
            <person name="Ruytinx J."/>
            <person name="Liao H.L."/>
            <person name="Branco S."/>
            <person name="Kuo A."/>
            <person name="LaButti K."/>
            <person name="Lipzen A."/>
            <person name="Andreopoulos W."/>
            <person name="Pangilinan J."/>
            <person name="Riley R."/>
            <person name="Hundley H."/>
            <person name="Na H."/>
            <person name="Barry K."/>
            <person name="Grigoriev I.V."/>
            <person name="Stajich J.E."/>
            <person name="Kennedy P.G."/>
        </authorList>
    </citation>
    <scope>NUCLEOTIDE SEQUENCE</scope>
    <source>
        <strain evidence="2">DOB743</strain>
    </source>
</reference>
<name>A0A9P7A828_9AGAM</name>
<dbReference type="AlphaFoldDB" id="A0A9P7A828"/>
<evidence type="ECO:0000313" key="2">
    <source>
        <dbReference type="EMBL" id="KAG1783365.1"/>
    </source>
</evidence>
<sequence>MVSIMWVFFTCSEYALSQSTVMLAASSVFPVWIQESLFGSHDSCHVLIYSIRHRIVDVSVLAEQNRNYCAMFTQNCRCSPCGADFDLIVFVARTTQSMVQNGTIKSATTRC</sequence>
<evidence type="ECO:0008006" key="4">
    <source>
        <dbReference type="Google" id="ProtNLM"/>
    </source>
</evidence>
<feature type="chain" id="PRO_5040404096" description="Secreted protein" evidence="1">
    <location>
        <begin position="18"/>
        <end position="111"/>
    </location>
</feature>
<protein>
    <recommendedName>
        <fullName evidence="4">Secreted protein</fullName>
    </recommendedName>
</protein>